<dbReference type="HAMAP" id="MF_00569">
    <property type="entry name" value="NadA_type3"/>
    <property type="match status" value="1"/>
</dbReference>
<keyword evidence="9 10" id="KW-0411">Iron-sulfur</keyword>
<sequence length="418" mass="45554">MSPRKDDSMQLWQPAIPDRYTRMSEDQLAEAIRARKAELGSDLVILGHHYQQDGVIEFADFTGDSFKLSQLAAEQVSKVGAKYVVFCGVHFMAETADILTDDGVAVILPDLGAGCSMADMADYDQTVEAWEAIHETLGQPVPKLDETTGKVRVIPVCYMNSSAAIKAFCGAHGGAVCTSSNCDKIFDWALAGGETPLGEGESVKILFLPDQHLGRNTGAAAGFDPATQMCVWDPRDADGLGGCTEDQLRDSTFILWKGHCSVHKLFRPEHIDQLRAEWPDVTVIAHPECAYEVCQKADLTGSTEGIIQAIENAEPGSRWAIATEVHLVNRLCNAAAERGVTARILSECQCLCTTMYRIDLPHLLWILDHLAEGKVLNQISVHPEAQRQAMLSLNRMLKITAAKPIDAGAPEQDAPLID</sequence>
<evidence type="ECO:0000256" key="3">
    <source>
        <dbReference type="ARBA" id="ARBA00022485"/>
    </source>
</evidence>
<dbReference type="PANTHER" id="PTHR30573:SF0">
    <property type="entry name" value="QUINOLINATE SYNTHASE, CHLOROPLASTIC"/>
    <property type="match status" value="1"/>
</dbReference>
<dbReference type="GO" id="GO:0046872">
    <property type="term" value="F:metal ion binding"/>
    <property type="evidence" value="ECO:0007669"/>
    <property type="project" value="UniProtKB-KW"/>
</dbReference>
<dbReference type="Proteomes" id="UP000541810">
    <property type="component" value="Unassembled WGS sequence"/>
</dbReference>
<accession>A0A7X0H6Z2</accession>
<organism evidence="11 12">
    <name type="scientific">Algisphaera agarilytica</name>
    <dbReference type="NCBI Taxonomy" id="1385975"/>
    <lineage>
        <taxon>Bacteria</taxon>
        <taxon>Pseudomonadati</taxon>
        <taxon>Planctomycetota</taxon>
        <taxon>Phycisphaerae</taxon>
        <taxon>Phycisphaerales</taxon>
        <taxon>Phycisphaeraceae</taxon>
        <taxon>Algisphaera</taxon>
    </lineage>
</organism>
<reference evidence="11 12" key="1">
    <citation type="submission" date="2020-08" db="EMBL/GenBank/DDBJ databases">
        <title>Genomic Encyclopedia of Type Strains, Phase IV (KMG-IV): sequencing the most valuable type-strain genomes for metagenomic binning, comparative biology and taxonomic classification.</title>
        <authorList>
            <person name="Goeker M."/>
        </authorList>
    </citation>
    <scope>NUCLEOTIDE SEQUENCE [LARGE SCALE GENOMIC DNA]</scope>
    <source>
        <strain evidence="11 12">DSM 103725</strain>
    </source>
</reference>
<comment type="catalytic activity">
    <reaction evidence="10">
        <text>iminosuccinate + dihydroxyacetone phosphate = quinolinate + phosphate + 2 H2O + H(+)</text>
        <dbReference type="Rhea" id="RHEA:25888"/>
        <dbReference type="ChEBI" id="CHEBI:15377"/>
        <dbReference type="ChEBI" id="CHEBI:15378"/>
        <dbReference type="ChEBI" id="CHEBI:29959"/>
        <dbReference type="ChEBI" id="CHEBI:43474"/>
        <dbReference type="ChEBI" id="CHEBI:57642"/>
        <dbReference type="ChEBI" id="CHEBI:77875"/>
        <dbReference type="EC" id="2.5.1.72"/>
    </reaction>
</comment>
<dbReference type="Gene3D" id="3.40.50.10800">
    <property type="entry name" value="NadA-like"/>
    <property type="match status" value="3"/>
</dbReference>
<comment type="similarity">
    <text evidence="10">Belongs to the quinolinate synthase family. Type 3 subfamily.</text>
</comment>
<feature type="binding site" evidence="10">
    <location>
        <begin position="286"/>
        <end position="288"/>
    </location>
    <ligand>
        <name>iminosuccinate</name>
        <dbReference type="ChEBI" id="CHEBI:77875"/>
    </ligand>
</feature>
<feature type="binding site" evidence="10">
    <location>
        <position position="303"/>
    </location>
    <ligand>
        <name>iminosuccinate</name>
        <dbReference type="ChEBI" id="CHEBI:77875"/>
    </ligand>
</feature>
<keyword evidence="8 10" id="KW-0408">Iron</keyword>
<dbReference type="InterPro" id="IPR023515">
    <property type="entry name" value="Quinolinate_synth_A_type3"/>
</dbReference>
<keyword evidence="4 10" id="KW-0963">Cytoplasm</keyword>
<keyword evidence="5 10" id="KW-0662">Pyridine nucleotide biosynthesis</keyword>
<dbReference type="EC" id="2.5.1.72" evidence="2 10"/>
<feature type="binding site" evidence="10">
    <location>
        <begin position="158"/>
        <end position="160"/>
    </location>
    <ligand>
        <name>iminosuccinate</name>
        <dbReference type="ChEBI" id="CHEBI:77875"/>
    </ligand>
</feature>
<evidence type="ECO:0000256" key="1">
    <source>
        <dbReference type="ARBA" id="ARBA00005065"/>
    </source>
</evidence>
<dbReference type="Pfam" id="PF02445">
    <property type="entry name" value="NadA"/>
    <property type="match status" value="1"/>
</dbReference>
<dbReference type="UniPathway" id="UPA00253">
    <property type="reaction ID" value="UER00327"/>
</dbReference>
<protein>
    <recommendedName>
        <fullName evidence="2 10">Quinolinate synthase</fullName>
        <ecNumber evidence="2 10">2.5.1.72</ecNumber>
    </recommendedName>
</protein>
<name>A0A7X0H6Z2_9BACT</name>
<dbReference type="InterPro" id="IPR003473">
    <property type="entry name" value="NadA"/>
</dbReference>
<feature type="binding site" evidence="10">
    <location>
        <position position="48"/>
    </location>
    <ligand>
        <name>iminosuccinate</name>
        <dbReference type="ChEBI" id="CHEBI:77875"/>
    </ligand>
</feature>
<keyword evidence="3 10" id="KW-0004">4Fe-4S</keyword>
<dbReference type="GO" id="GO:0005829">
    <property type="term" value="C:cytosol"/>
    <property type="evidence" value="ECO:0007669"/>
    <property type="project" value="TreeGrafter"/>
</dbReference>
<dbReference type="EMBL" id="JACHGY010000001">
    <property type="protein sequence ID" value="MBB6428950.1"/>
    <property type="molecule type" value="Genomic_DNA"/>
</dbReference>
<evidence type="ECO:0000313" key="11">
    <source>
        <dbReference type="EMBL" id="MBB6428950.1"/>
    </source>
</evidence>
<feature type="binding site" evidence="10">
    <location>
        <position position="179"/>
    </location>
    <ligand>
        <name>iminosuccinate</name>
        <dbReference type="ChEBI" id="CHEBI:77875"/>
    </ligand>
</feature>
<dbReference type="PANTHER" id="PTHR30573">
    <property type="entry name" value="QUINOLINATE SYNTHETASE A"/>
    <property type="match status" value="1"/>
</dbReference>
<evidence type="ECO:0000313" key="12">
    <source>
        <dbReference type="Proteomes" id="UP000541810"/>
    </source>
</evidence>
<evidence type="ECO:0000256" key="5">
    <source>
        <dbReference type="ARBA" id="ARBA00022642"/>
    </source>
</evidence>
<dbReference type="GO" id="GO:0051539">
    <property type="term" value="F:4 iron, 4 sulfur cluster binding"/>
    <property type="evidence" value="ECO:0007669"/>
    <property type="project" value="UniProtKB-KW"/>
</dbReference>
<dbReference type="GO" id="GO:0008987">
    <property type="term" value="F:quinolinate synthetase A activity"/>
    <property type="evidence" value="ECO:0007669"/>
    <property type="project" value="UniProtKB-UniRule"/>
</dbReference>
<comment type="function">
    <text evidence="10">Catalyzes the condensation of iminoaspartate with dihydroxyacetone phosphate to form quinolinate.</text>
</comment>
<gene>
    <name evidence="10" type="primary">nadA</name>
    <name evidence="11" type="ORF">HNQ40_000756</name>
</gene>
<evidence type="ECO:0000256" key="10">
    <source>
        <dbReference type="HAMAP-Rule" id="MF_00569"/>
    </source>
</evidence>
<dbReference type="GO" id="GO:0034628">
    <property type="term" value="P:'de novo' NAD+ biosynthetic process from L-aspartate"/>
    <property type="evidence" value="ECO:0007669"/>
    <property type="project" value="TreeGrafter"/>
</dbReference>
<comment type="cofactor">
    <cofactor evidence="10">
        <name>[4Fe-4S] cluster</name>
        <dbReference type="ChEBI" id="CHEBI:49883"/>
    </cofactor>
    <text evidence="10">Binds 1 [4Fe-4S] cluster per subunit.</text>
</comment>
<comment type="pathway">
    <text evidence="1 10">Cofactor biosynthesis; NAD(+) biosynthesis; quinolinate from iminoaspartate: step 1/1.</text>
</comment>
<evidence type="ECO:0000256" key="2">
    <source>
        <dbReference type="ARBA" id="ARBA00012669"/>
    </source>
</evidence>
<dbReference type="NCBIfam" id="NF006883">
    <property type="entry name" value="PRK09375.2-4"/>
    <property type="match status" value="1"/>
</dbReference>
<dbReference type="NCBIfam" id="TIGR00550">
    <property type="entry name" value="nadA"/>
    <property type="match status" value="1"/>
</dbReference>
<evidence type="ECO:0000256" key="6">
    <source>
        <dbReference type="ARBA" id="ARBA00022679"/>
    </source>
</evidence>
<proteinExistence type="inferred from homology"/>
<evidence type="ECO:0000256" key="8">
    <source>
        <dbReference type="ARBA" id="ARBA00023004"/>
    </source>
</evidence>
<comment type="subcellular location">
    <subcellularLocation>
        <location evidence="10">Cytoplasm</location>
    </subcellularLocation>
</comment>
<feature type="binding site" evidence="10">
    <location>
        <position position="260"/>
    </location>
    <ligand>
        <name>[4Fe-4S] cluster</name>
        <dbReference type="ChEBI" id="CHEBI:49883"/>
    </ligand>
</feature>
<dbReference type="AlphaFoldDB" id="A0A7X0H6Z2"/>
<comment type="caution">
    <text evidence="11">The sequence shown here is derived from an EMBL/GenBank/DDBJ whole genome shotgun (WGS) entry which is preliminary data.</text>
</comment>
<keyword evidence="6 10" id="KW-0808">Transferase</keyword>
<evidence type="ECO:0000256" key="9">
    <source>
        <dbReference type="ARBA" id="ARBA00023014"/>
    </source>
</evidence>
<evidence type="ECO:0000256" key="4">
    <source>
        <dbReference type="ARBA" id="ARBA00022490"/>
    </source>
</evidence>
<keyword evidence="12" id="KW-1185">Reference proteome</keyword>
<evidence type="ECO:0000256" key="7">
    <source>
        <dbReference type="ARBA" id="ARBA00022723"/>
    </source>
</evidence>
<dbReference type="SUPFAM" id="SSF142754">
    <property type="entry name" value="NadA-like"/>
    <property type="match status" value="1"/>
</dbReference>
<dbReference type="InterPro" id="IPR036094">
    <property type="entry name" value="NadA_sf"/>
</dbReference>
<feature type="binding site" evidence="10">
    <location>
        <position position="352"/>
    </location>
    <ligand>
        <name>[4Fe-4S] cluster</name>
        <dbReference type="ChEBI" id="CHEBI:49883"/>
    </ligand>
</feature>
<feature type="binding site" evidence="10">
    <location>
        <position position="115"/>
    </location>
    <ligand>
        <name>[4Fe-4S] cluster</name>
        <dbReference type="ChEBI" id="CHEBI:49883"/>
    </ligand>
</feature>
<feature type="binding site" evidence="10">
    <location>
        <position position="65"/>
    </location>
    <ligand>
        <name>iminosuccinate</name>
        <dbReference type="ChEBI" id="CHEBI:77875"/>
    </ligand>
</feature>
<keyword evidence="7 10" id="KW-0479">Metal-binding</keyword>